<organism evidence="2 3">
    <name type="scientific">Niastella soli</name>
    <dbReference type="NCBI Taxonomy" id="2821487"/>
    <lineage>
        <taxon>Bacteria</taxon>
        <taxon>Pseudomonadati</taxon>
        <taxon>Bacteroidota</taxon>
        <taxon>Chitinophagia</taxon>
        <taxon>Chitinophagales</taxon>
        <taxon>Chitinophagaceae</taxon>
        <taxon>Niastella</taxon>
    </lineage>
</organism>
<evidence type="ECO:0000313" key="3">
    <source>
        <dbReference type="Proteomes" id="UP000677244"/>
    </source>
</evidence>
<evidence type="ECO:0008006" key="4">
    <source>
        <dbReference type="Google" id="ProtNLM"/>
    </source>
</evidence>
<dbReference type="Pfam" id="PF01597">
    <property type="entry name" value="GCV_H"/>
    <property type="match status" value="1"/>
</dbReference>
<dbReference type="InterPro" id="IPR002930">
    <property type="entry name" value="GCV_H"/>
</dbReference>
<reference evidence="2 3" key="1">
    <citation type="submission" date="2021-03" db="EMBL/GenBank/DDBJ databases">
        <title>Assistant Professor.</title>
        <authorList>
            <person name="Huq M.A."/>
        </authorList>
    </citation>
    <scope>NUCLEOTIDE SEQUENCE [LARGE SCALE GENOMIC DNA]</scope>
    <source>
        <strain evidence="2 3">MAH-29</strain>
    </source>
</reference>
<gene>
    <name evidence="2" type="ORF">J7I42_24665</name>
</gene>
<evidence type="ECO:0000313" key="2">
    <source>
        <dbReference type="EMBL" id="MBO9203500.1"/>
    </source>
</evidence>
<comment type="caution">
    <text evidence="2">The sequence shown here is derived from an EMBL/GenBank/DDBJ whole genome shotgun (WGS) entry which is preliminary data.</text>
</comment>
<dbReference type="RefSeq" id="WP_209141554.1">
    <property type="nucleotide sequence ID" value="NZ_JAGHKO010000010.1"/>
</dbReference>
<proteinExistence type="predicted"/>
<dbReference type="Proteomes" id="UP000677244">
    <property type="component" value="Unassembled WGS sequence"/>
</dbReference>
<evidence type="ECO:0000256" key="1">
    <source>
        <dbReference type="ARBA" id="ARBA00022823"/>
    </source>
</evidence>
<dbReference type="SUPFAM" id="SSF51230">
    <property type="entry name" value="Single hybrid motif"/>
    <property type="match status" value="1"/>
</dbReference>
<dbReference type="InterPro" id="IPR033753">
    <property type="entry name" value="GCV_H/Fam206"/>
</dbReference>
<dbReference type="InterPro" id="IPR011053">
    <property type="entry name" value="Single_hybrid_motif"/>
</dbReference>
<dbReference type="EMBL" id="JAGHKO010000010">
    <property type="protein sequence ID" value="MBO9203500.1"/>
    <property type="molecule type" value="Genomic_DNA"/>
</dbReference>
<dbReference type="PANTHER" id="PTHR11715">
    <property type="entry name" value="GLYCINE CLEAVAGE SYSTEM H PROTEIN"/>
    <property type="match status" value="1"/>
</dbReference>
<dbReference type="PANTHER" id="PTHR11715:SF3">
    <property type="entry name" value="GLYCINE CLEAVAGE SYSTEM H PROTEIN-RELATED"/>
    <property type="match status" value="1"/>
</dbReference>
<keyword evidence="1" id="KW-0450">Lipoyl</keyword>
<dbReference type="Gene3D" id="2.40.50.100">
    <property type="match status" value="1"/>
</dbReference>
<sequence>MGAPNEINRNLYFTNDHEWIDFQGSVAYVGVCRFKLSGCKEIHKIEFKEVSDLIKQGEVISIIHFDDYQVQVHMPVEGKIISFNDLLLIEERDVLLQQPENIGWISLIVPSELNDKRGLLTTEDYKLRNAMQQIL</sequence>
<name>A0ABS3Z1F4_9BACT</name>
<protein>
    <recommendedName>
        <fullName evidence="4">Glycine cleavage system protein H</fullName>
    </recommendedName>
</protein>
<accession>A0ABS3Z1F4</accession>
<keyword evidence="3" id="KW-1185">Reference proteome</keyword>